<dbReference type="Gene3D" id="2.10.270.10">
    <property type="entry name" value="Cholin Binding"/>
    <property type="match status" value="2"/>
</dbReference>
<keyword evidence="2" id="KW-0732">Signal</keyword>
<evidence type="ECO:0000313" key="4">
    <source>
        <dbReference type="Proteomes" id="UP000033415"/>
    </source>
</evidence>
<reference evidence="3 4" key="1">
    <citation type="submission" date="2015-02" db="EMBL/GenBank/DDBJ databases">
        <title>Evolution of amylase-binding proteins of oral streptococcal species.</title>
        <authorList>
            <person name="Haase E.M."/>
        </authorList>
    </citation>
    <scope>NUCLEOTIDE SEQUENCE [LARGE SCALE GENOMIC DNA]</scope>
    <source>
        <strain evidence="3 4">SK137</strain>
    </source>
</reference>
<gene>
    <name evidence="3" type="ORF">TZ91_00401</name>
</gene>
<keyword evidence="1" id="KW-0677">Repeat</keyword>
<evidence type="ECO:0000256" key="2">
    <source>
        <dbReference type="SAM" id="SignalP"/>
    </source>
</evidence>
<dbReference type="Pfam" id="PF19085">
    <property type="entry name" value="Choline_bind_2"/>
    <property type="match status" value="3"/>
</dbReference>
<organism evidence="3 4">
    <name type="scientific">Streptococcus mitis</name>
    <dbReference type="NCBI Taxonomy" id="28037"/>
    <lineage>
        <taxon>Bacteria</taxon>
        <taxon>Bacillati</taxon>
        <taxon>Bacillota</taxon>
        <taxon>Bacilli</taxon>
        <taxon>Lactobacillales</taxon>
        <taxon>Streptococcaceae</taxon>
        <taxon>Streptococcus</taxon>
        <taxon>Streptococcus mitis group</taxon>
    </lineage>
</organism>
<comment type="caution">
    <text evidence="3">The sequence shown here is derived from an EMBL/GenBank/DDBJ whole genome shotgun (WGS) entry which is preliminary data.</text>
</comment>
<proteinExistence type="predicted"/>
<dbReference type="AlphaFoldDB" id="A0A081Q5A2"/>
<dbReference type="SUPFAM" id="SSF69360">
    <property type="entry name" value="Cell wall binding repeat"/>
    <property type="match status" value="1"/>
</dbReference>
<dbReference type="PATRIC" id="fig|28037.100.peg.833"/>
<name>A0A081Q5A2_STRMT</name>
<feature type="signal peptide" evidence="2">
    <location>
        <begin position="1"/>
        <end position="30"/>
    </location>
</feature>
<dbReference type="RefSeq" id="WP_045597016.1">
    <property type="nucleotide sequence ID" value="NZ_CAMHLM010000001.1"/>
</dbReference>
<accession>A0A081Q5A2</accession>
<protein>
    <submittedName>
        <fullName evidence="3">Pneumococcal surface protein</fullName>
    </submittedName>
</protein>
<sequence length="366" mass="42179">MMKMKTVLVSALFIFAVGTAALVNVQEVMAATPKLAKSDYDPAKVKNLKVQMNLSQDTSSGKLKITASIDTFPEGMNEVSIPFFLFNVKTQVTEKFPGLADAIFTPSQPSVTREYDMNQANLNAFADGEYRIVLRDWKQPPYGYYRYYGHTEIVTIQDHKMVGTGTHIDQAKNGWFGNSYYKNGVKARNEYIRSSDRRGVYYVDSDGNLVENKWFGNFYFKPGGLMAQQEWIYDKNYGAWYYILAQSGYVKNAWIGNYYLKSDGKMAQSEWIYDNYYKSYYYLTSNGSYARNAWIGNYYLKSNGKMAKSEWIYDRNYGAYYYLTSEGSYARNTWVGDYYLKANGKMAVNERTPDGYRVDGSGKWIR</sequence>
<dbReference type="Proteomes" id="UP000033415">
    <property type="component" value="Unassembled WGS sequence"/>
</dbReference>
<evidence type="ECO:0000256" key="1">
    <source>
        <dbReference type="ARBA" id="ARBA00022737"/>
    </source>
</evidence>
<evidence type="ECO:0000313" key="3">
    <source>
        <dbReference type="EMBL" id="KJQ72800.1"/>
    </source>
</evidence>
<dbReference type="InterPro" id="IPR018337">
    <property type="entry name" value="Cell_wall/Cho-bd_repeat"/>
</dbReference>
<dbReference type="EMBL" id="JYGQ01000001">
    <property type="protein sequence ID" value="KJQ72800.1"/>
    <property type="molecule type" value="Genomic_DNA"/>
</dbReference>
<feature type="chain" id="PRO_5001762318" evidence="2">
    <location>
        <begin position="31"/>
        <end position="366"/>
    </location>
</feature>